<protein>
    <submittedName>
        <fullName evidence="1">Uncharacterized protein</fullName>
    </submittedName>
</protein>
<gene>
    <name evidence="1" type="ORF">S06H3_58403</name>
</gene>
<feature type="non-terminal residue" evidence="1">
    <location>
        <position position="143"/>
    </location>
</feature>
<evidence type="ECO:0000313" key="1">
    <source>
        <dbReference type="EMBL" id="GAI54509.1"/>
    </source>
</evidence>
<dbReference type="AlphaFoldDB" id="X1RG07"/>
<accession>X1RG07</accession>
<sequence>MLKLKSFLVSGCLVSALFLGSQLISHQESGQVSPETTPMQLWERCQKTLPPLSYDILKDKVVPSDTDPAQTLRRLEVRFCSQVAGQWRHRMEHTAVILIPSESRIYKSPKRKGKVVVVSHAYGDKTVEGNYGEPIVARMGYPT</sequence>
<organism evidence="1">
    <name type="scientific">marine sediment metagenome</name>
    <dbReference type="NCBI Taxonomy" id="412755"/>
    <lineage>
        <taxon>unclassified sequences</taxon>
        <taxon>metagenomes</taxon>
        <taxon>ecological metagenomes</taxon>
    </lineage>
</organism>
<name>X1RG07_9ZZZZ</name>
<comment type="caution">
    <text evidence="1">The sequence shown here is derived from an EMBL/GenBank/DDBJ whole genome shotgun (WGS) entry which is preliminary data.</text>
</comment>
<proteinExistence type="predicted"/>
<reference evidence="1" key="1">
    <citation type="journal article" date="2014" name="Front. Microbiol.">
        <title>High frequency of phylogenetically diverse reductive dehalogenase-homologous genes in deep subseafloor sedimentary metagenomes.</title>
        <authorList>
            <person name="Kawai M."/>
            <person name="Futagami T."/>
            <person name="Toyoda A."/>
            <person name="Takaki Y."/>
            <person name="Nishi S."/>
            <person name="Hori S."/>
            <person name="Arai W."/>
            <person name="Tsubouchi T."/>
            <person name="Morono Y."/>
            <person name="Uchiyama I."/>
            <person name="Ito T."/>
            <person name="Fujiyama A."/>
            <person name="Inagaki F."/>
            <person name="Takami H."/>
        </authorList>
    </citation>
    <scope>NUCLEOTIDE SEQUENCE</scope>
    <source>
        <strain evidence="1">Expedition CK06-06</strain>
    </source>
</reference>
<dbReference type="EMBL" id="BARV01037802">
    <property type="protein sequence ID" value="GAI54509.1"/>
    <property type="molecule type" value="Genomic_DNA"/>
</dbReference>